<accession>A0A2S0L3Z7</accession>
<evidence type="ECO:0008006" key="3">
    <source>
        <dbReference type="Google" id="ProtNLM"/>
    </source>
</evidence>
<dbReference type="InterPro" id="IPR021530">
    <property type="entry name" value="AllH-like"/>
</dbReference>
<evidence type="ECO:0000313" key="2">
    <source>
        <dbReference type="Proteomes" id="UP000237883"/>
    </source>
</evidence>
<organism evidence="1 2">
    <name type="scientific">Mogibacterium diversum</name>
    <dbReference type="NCBI Taxonomy" id="114527"/>
    <lineage>
        <taxon>Bacteria</taxon>
        <taxon>Bacillati</taxon>
        <taxon>Bacillota</taxon>
        <taxon>Clostridia</taxon>
        <taxon>Peptostreptococcales</taxon>
        <taxon>Anaerovoracaceae</taxon>
        <taxon>Mogibacterium</taxon>
    </lineage>
</organism>
<proteinExistence type="predicted"/>
<dbReference type="OrthoDB" id="4933449at2"/>
<dbReference type="Pfam" id="PF11392">
    <property type="entry name" value="AllH"/>
    <property type="match status" value="1"/>
</dbReference>
<keyword evidence="2" id="KW-1185">Reference proteome</keyword>
<dbReference type="EMBL" id="CP027228">
    <property type="protein sequence ID" value="AVM48000.1"/>
    <property type="molecule type" value="Genomic_DNA"/>
</dbReference>
<dbReference type="Proteomes" id="UP000237883">
    <property type="component" value="Chromosome"/>
</dbReference>
<evidence type="ECO:0000313" key="1">
    <source>
        <dbReference type="EMBL" id="AVM48000.1"/>
    </source>
</evidence>
<dbReference type="KEGG" id="mdv:C5Q96_03750"/>
<dbReference type="RefSeq" id="WP_106057077.1">
    <property type="nucleotide sequence ID" value="NZ_CP027228.1"/>
</dbReference>
<dbReference type="GeneID" id="78391371"/>
<gene>
    <name evidence="1" type="ORF">C5Q96_03750</name>
</gene>
<reference evidence="2" key="1">
    <citation type="submission" date="2018-02" db="EMBL/GenBank/DDBJ databases">
        <authorList>
            <person name="Holder M.E."/>
            <person name="Ajami N.J."/>
            <person name="Petrosino J.F."/>
        </authorList>
    </citation>
    <scope>NUCLEOTIDE SEQUENCE [LARGE SCALE GENOMIC DNA]</scope>
    <source>
        <strain evidence="2">CCUG 47132</strain>
    </source>
</reference>
<name>A0A2S0L3Z7_9FIRM</name>
<dbReference type="AlphaFoldDB" id="A0A2S0L3Z7"/>
<sequence length="312" mass="34304">MDILQTSMYTIKTFNRLKSAKLRPNIDLYVHSIYERTINLMLDGQLIALQIADSPVSPISIILPLDETGLDRLKIKSNSPVSIDGTNLLVGENIISLDRAYDVYDDTLYEHTCSSSLKDVVWQLIIASDRDGFSTLIKSQNTPDDIALSYAKKKLIDAESICNTMMSGNSADEPTKSNQLTKLCDLLSGLIGVGTGLTPSGDDFMTGVLSTFKALPQCFNHKLISALSNSVCSRRNNTNEISSTFIDCALRGQFSKAIIDLYDSLCLDNVQSPGIEQDKIDNLLDSFLDIGHTSGIDTLTGIYWSMTHLSKI</sequence>
<protein>
    <recommendedName>
        <fullName evidence="3">DUF2877 domain-containing protein</fullName>
    </recommendedName>
</protein>